<proteinExistence type="predicted"/>
<dbReference type="EMBL" id="OU893340">
    <property type="protein sequence ID" value="CAG9796919.1"/>
    <property type="molecule type" value="Genomic_DNA"/>
</dbReference>
<name>A0A9N9RHZ1_9NEOP</name>
<sequence length="772" mass="88573">MPGSPLMQEYQVRQATSGILLCITLALIPPVLEAQALVVYETVCGLKNTIFFFHNLQTTAWIACLWTILFTMLNTFLAEMLVHHQYDQKHKALTFMLHLVLPPLGLVSALNEFAVLQTGRGSVLDTQPSLYYTILSWGAMNLLYFAILMILQRTNTSKLRPIKTPTGRERAMLQEVDELVAKAISFRSCSKTIMNVPILSDVTLDIYRGEFTILFAQRIQEKMIVTIEDLLTGLTSPDEGTITVLGHTVTPDRSFMSMQYMMGYCHDPNFLIEDLTVEEHLILFTEICLWYESTQYWTEYLEIRTKRLYSECDLESVRHMQVWNLGREYRVRMTFRGSYGQDDEVVSELVQAAVAVGGSVRAHLGSLLILRLPAAPTHAVAALIAHFDRDANKYGIVSMSISLPDTEEVTKRSTSPLFRQFCTRVPENRDTKATEKEIQDIRYTALAYTESMTEYLVTRAIDSPQHYVYMYAYGTDISSNELGETTIIAKLFYGEGLNYALYFMRLSPQFNMAYAYVKIKQIFLYNSECVLFKSRNLCKSANLHKCCDKCGILQECFSRKEYFTRIPGILVELVSIIGTAVLFTVLLLLWEYRILQRIFRFMITKWFDVEKSGNIEEGIGLKREKADVTDKLKEMQFKRREKVDTFGEYLLVDNVNKKEDGYYTLRNINFGVGKGEVLALSGLKRHGRVKLCEILAGYKIPTTGQVWSMSRWKLKEQPYKYTRNLSISCERSPLPHWMKVYDALVLLAVLRGVPQKHVADELTNYIDALGNF</sequence>
<feature type="transmembrane region" description="Helical" evidence="1">
    <location>
        <begin position="58"/>
        <end position="80"/>
    </location>
</feature>
<evidence type="ECO:0000256" key="1">
    <source>
        <dbReference type="SAM" id="Phobius"/>
    </source>
</evidence>
<accession>A0A9N9RHZ1</accession>
<feature type="transmembrane region" description="Helical" evidence="1">
    <location>
        <begin position="130"/>
        <end position="151"/>
    </location>
</feature>
<evidence type="ECO:0000313" key="3">
    <source>
        <dbReference type="Proteomes" id="UP001153714"/>
    </source>
</evidence>
<dbReference type="PANTHER" id="PTHR43038">
    <property type="entry name" value="ATP-BINDING CASSETTE, SUB-FAMILY H, MEMBER 1"/>
    <property type="match status" value="1"/>
</dbReference>
<dbReference type="Gene3D" id="3.40.50.300">
    <property type="entry name" value="P-loop containing nucleotide triphosphate hydrolases"/>
    <property type="match status" value="2"/>
</dbReference>
<keyword evidence="1" id="KW-0812">Transmembrane</keyword>
<reference evidence="2" key="2">
    <citation type="submission" date="2022-10" db="EMBL/GenBank/DDBJ databases">
        <authorList>
            <consortium name="ENA_rothamsted_submissions"/>
            <consortium name="culmorum"/>
            <person name="King R."/>
        </authorList>
    </citation>
    <scope>NUCLEOTIDE SEQUENCE</scope>
</reference>
<organism evidence="2 3">
    <name type="scientific">Diatraea saccharalis</name>
    <name type="common">sugarcane borer</name>
    <dbReference type="NCBI Taxonomy" id="40085"/>
    <lineage>
        <taxon>Eukaryota</taxon>
        <taxon>Metazoa</taxon>
        <taxon>Ecdysozoa</taxon>
        <taxon>Arthropoda</taxon>
        <taxon>Hexapoda</taxon>
        <taxon>Insecta</taxon>
        <taxon>Pterygota</taxon>
        <taxon>Neoptera</taxon>
        <taxon>Endopterygota</taxon>
        <taxon>Lepidoptera</taxon>
        <taxon>Glossata</taxon>
        <taxon>Ditrysia</taxon>
        <taxon>Pyraloidea</taxon>
        <taxon>Crambidae</taxon>
        <taxon>Crambinae</taxon>
        <taxon>Diatraea</taxon>
    </lineage>
</organism>
<keyword evidence="1" id="KW-0472">Membrane</keyword>
<dbReference type="OrthoDB" id="7429767at2759"/>
<gene>
    <name evidence="2" type="ORF">DIATSA_LOCUS14066</name>
</gene>
<dbReference type="PANTHER" id="PTHR43038:SF7">
    <property type="entry name" value="ABC TRANSPORT SYSTEM ATP-BINDING PROTEIN"/>
    <property type="match status" value="1"/>
</dbReference>
<dbReference type="InterPro" id="IPR027417">
    <property type="entry name" value="P-loop_NTPase"/>
</dbReference>
<feature type="transmembrane region" description="Helical" evidence="1">
    <location>
        <begin position="569"/>
        <end position="590"/>
    </location>
</feature>
<protein>
    <submittedName>
        <fullName evidence="2">Uncharacterized protein</fullName>
    </submittedName>
</protein>
<dbReference type="SUPFAM" id="SSF52540">
    <property type="entry name" value="P-loop containing nucleoside triphosphate hydrolases"/>
    <property type="match status" value="2"/>
</dbReference>
<reference evidence="2" key="1">
    <citation type="submission" date="2021-12" db="EMBL/GenBank/DDBJ databases">
        <authorList>
            <person name="King R."/>
        </authorList>
    </citation>
    <scope>NUCLEOTIDE SEQUENCE</scope>
</reference>
<evidence type="ECO:0000313" key="2">
    <source>
        <dbReference type="EMBL" id="CAG9796919.1"/>
    </source>
</evidence>
<dbReference type="AlphaFoldDB" id="A0A9N9RHZ1"/>
<keyword evidence="1" id="KW-1133">Transmembrane helix</keyword>
<feature type="transmembrane region" description="Helical" evidence="1">
    <location>
        <begin position="92"/>
        <end position="110"/>
    </location>
</feature>
<dbReference type="Proteomes" id="UP001153714">
    <property type="component" value="Chromosome 9"/>
</dbReference>
<keyword evidence="3" id="KW-1185">Reference proteome</keyword>